<reference evidence="2 4" key="1">
    <citation type="journal article" date="2008" name="Science">
        <title>The Physcomitrella genome reveals evolutionary insights into the conquest of land by plants.</title>
        <authorList>
            <person name="Rensing S."/>
            <person name="Lang D."/>
            <person name="Zimmer A."/>
            <person name="Terry A."/>
            <person name="Salamov A."/>
            <person name="Shapiro H."/>
            <person name="Nishiyama T."/>
            <person name="Perroud P.-F."/>
            <person name="Lindquist E."/>
            <person name="Kamisugi Y."/>
            <person name="Tanahashi T."/>
            <person name="Sakakibara K."/>
            <person name="Fujita T."/>
            <person name="Oishi K."/>
            <person name="Shin-I T."/>
            <person name="Kuroki Y."/>
            <person name="Toyoda A."/>
            <person name="Suzuki Y."/>
            <person name="Hashimoto A."/>
            <person name="Yamaguchi K."/>
            <person name="Sugano A."/>
            <person name="Kohara Y."/>
            <person name="Fujiyama A."/>
            <person name="Anterola A."/>
            <person name="Aoki S."/>
            <person name="Ashton N."/>
            <person name="Barbazuk W.B."/>
            <person name="Barker E."/>
            <person name="Bennetzen J."/>
            <person name="Bezanilla M."/>
            <person name="Blankenship R."/>
            <person name="Cho S.H."/>
            <person name="Dutcher S."/>
            <person name="Estelle M."/>
            <person name="Fawcett J.A."/>
            <person name="Gundlach H."/>
            <person name="Hanada K."/>
            <person name="Heyl A."/>
            <person name="Hicks K.A."/>
            <person name="Hugh J."/>
            <person name="Lohr M."/>
            <person name="Mayer K."/>
            <person name="Melkozernov A."/>
            <person name="Murata T."/>
            <person name="Nelson D."/>
            <person name="Pils B."/>
            <person name="Prigge M."/>
            <person name="Reiss B."/>
            <person name="Renner T."/>
            <person name="Rombauts S."/>
            <person name="Rushton P."/>
            <person name="Sanderfoot A."/>
            <person name="Schween G."/>
            <person name="Shiu S.-H."/>
            <person name="Stueber K."/>
            <person name="Theodoulou F.L."/>
            <person name="Tu H."/>
            <person name="Van de Peer Y."/>
            <person name="Verrier P.J."/>
            <person name="Waters E."/>
            <person name="Wood A."/>
            <person name="Yang L."/>
            <person name="Cove D."/>
            <person name="Cuming A."/>
            <person name="Hasebe M."/>
            <person name="Lucas S."/>
            <person name="Mishler D.B."/>
            <person name="Reski R."/>
            <person name="Grigoriev I."/>
            <person name="Quatrano R.S."/>
            <person name="Boore J.L."/>
        </authorList>
    </citation>
    <scope>NUCLEOTIDE SEQUENCE [LARGE SCALE GENOMIC DNA]</scope>
    <source>
        <strain evidence="3 4">cv. Gransden 2004</strain>
    </source>
</reference>
<accession>A0A2K1J908</accession>
<protein>
    <submittedName>
        <fullName evidence="2 3">Uncharacterized protein</fullName>
    </submittedName>
</protein>
<gene>
    <name evidence="2" type="ORF">PHYPA_021126</name>
</gene>
<reference evidence="3" key="3">
    <citation type="submission" date="2020-12" db="UniProtKB">
        <authorList>
            <consortium name="EnsemblPlants"/>
        </authorList>
    </citation>
    <scope>IDENTIFICATION</scope>
</reference>
<dbReference type="EnsemblPlants" id="Pp3c16_17429V3.1">
    <property type="protein sequence ID" value="PAC:32984416.CDS.1"/>
    <property type="gene ID" value="Pp3c16_17429"/>
</dbReference>
<evidence type="ECO:0000256" key="1">
    <source>
        <dbReference type="SAM" id="MobiDB-lite"/>
    </source>
</evidence>
<proteinExistence type="predicted"/>
<dbReference type="EMBL" id="ABEU02000016">
    <property type="protein sequence ID" value="PNR38015.1"/>
    <property type="molecule type" value="Genomic_DNA"/>
</dbReference>
<reference evidence="2 4" key="2">
    <citation type="journal article" date="2018" name="Plant J.">
        <title>The Physcomitrella patens chromosome-scale assembly reveals moss genome structure and evolution.</title>
        <authorList>
            <person name="Lang D."/>
            <person name="Ullrich K.K."/>
            <person name="Murat F."/>
            <person name="Fuchs J."/>
            <person name="Jenkins J."/>
            <person name="Haas F.B."/>
            <person name="Piednoel M."/>
            <person name="Gundlach H."/>
            <person name="Van Bel M."/>
            <person name="Meyberg R."/>
            <person name="Vives C."/>
            <person name="Morata J."/>
            <person name="Symeonidi A."/>
            <person name="Hiss M."/>
            <person name="Muchero W."/>
            <person name="Kamisugi Y."/>
            <person name="Saleh O."/>
            <person name="Blanc G."/>
            <person name="Decker E.L."/>
            <person name="van Gessel N."/>
            <person name="Grimwood J."/>
            <person name="Hayes R.D."/>
            <person name="Graham S.W."/>
            <person name="Gunter L.E."/>
            <person name="McDaniel S.F."/>
            <person name="Hoernstein S.N.W."/>
            <person name="Larsson A."/>
            <person name="Li F.W."/>
            <person name="Perroud P.F."/>
            <person name="Phillips J."/>
            <person name="Ranjan P."/>
            <person name="Rokshar D.S."/>
            <person name="Rothfels C.J."/>
            <person name="Schneider L."/>
            <person name="Shu S."/>
            <person name="Stevenson D.W."/>
            <person name="Thummler F."/>
            <person name="Tillich M."/>
            <person name="Villarreal Aguilar J.C."/>
            <person name="Widiez T."/>
            <person name="Wong G.K."/>
            <person name="Wymore A."/>
            <person name="Zhang Y."/>
            <person name="Zimmer A.D."/>
            <person name="Quatrano R.S."/>
            <person name="Mayer K.F.X."/>
            <person name="Goodstein D."/>
            <person name="Casacuberta J.M."/>
            <person name="Vandepoele K."/>
            <person name="Reski R."/>
            <person name="Cuming A.C."/>
            <person name="Tuskan G.A."/>
            <person name="Maumus F."/>
            <person name="Salse J."/>
            <person name="Schmutz J."/>
            <person name="Rensing S.A."/>
        </authorList>
    </citation>
    <scope>NUCLEOTIDE SEQUENCE [LARGE SCALE GENOMIC DNA]</scope>
    <source>
        <strain evidence="3 4">cv. Gransden 2004</strain>
    </source>
</reference>
<evidence type="ECO:0000313" key="4">
    <source>
        <dbReference type="Proteomes" id="UP000006727"/>
    </source>
</evidence>
<sequence>MVNYPATHSGHGRSKGWLRGRRKRGSNTYGFLLQLLGFLAFEVCSRCHPLWRSQGRMRSEWNLRWRCRGLWLRSGYFQ</sequence>
<organism evidence="2">
    <name type="scientific">Physcomitrium patens</name>
    <name type="common">Spreading-leaved earth moss</name>
    <name type="synonym">Physcomitrella patens</name>
    <dbReference type="NCBI Taxonomy" id="3218"/>
    <lineage>
        <taxon>Eukaryota</taxon>
        <taxon>Viridiplantae</taxon>
        <taxon>Streptophyta</taxon>
        <taxon>Embryophyta</taxon>
        <taxon>Bryophyta</taxon>
        <taxon>Bryophytina</taxon>
        <taxon>Bryopsida</taxon>
        <taxon>Funariidae</taxon>
        <taxon>Funariales</taxon>
        <taxon>Funariaceae</taxon>
        <taxon>Physcomitrium</taxon>
    </lineage>
</organism>
<evidence type="ECO:0000313" key="3">
    <source>
        <dbReference type="EnsemblPlants" id="PAC:32984416.CDS.1"/>
    </source>
</evidence>
<dbReference type="Proteomes" id="UP000006727">
    <property type="component" value="Chromosome 16"/>
</dbReference>
<feature type="region of interest" description="Disordered" evidence="1">
    <location>
        <begin position="1"/>
        <end position="22"/>
    </location>
</feature>
<dbReference type="InParanoid" id="A0A2K1J908"/>
<dbReference type="Gramene" id="Pp3c16_17429V3.1">
    <property type="protein sequence ID" value="PAC:32984416.CDS.1"/>
    <property type="gene ID" value="Pp3c16_17429"/>
</dbReference>
<evidence type="ECO:0000313" key="2">
    <source>
        <dbReference type="EMBL" id="PNR38015.1"/>
    </source>
</evidence>
<name>A0A2K1J908_PHYPA</name>
<keyword evidence="4" id="KW-1185">Reference proteome</keyword>
<feature type="compositionally biased region" description="Basic residues" evidence="1">
    <location>
        <begin position="10"/>
        <end position="22"/>
    </location>
</feature>
<dbReference type="AlphaFoldDB" id="A0A2K1J908"/>